<gene>
    <name evidence="6" type="ORF">IRZ65_05420</name>
</gene>
<evidence type="ECO:0000313" key="6">
    <source>
        <dbReference type="EMBL" id="MBF8640113.1"/>
    </source>
</evidence>
<dbReference type="Pfam" id="PF00589">
    <property type="entry name" value="Phage_integrase"/>
    <property type="match status" value="1"/>
</dbReference>
<keyword evidence="4" id="KW-0233">DNA recombination</keyword>
<dbReference type="InterPro" id="IPR013762">
    <property type="entry name" value="Integrase-like_cat_sf"/>
</dbReference>
<name>A0ABS0FID9_PSELU</name>
<evidence type="ECO:0000256" key="2">
    <source>
        <dbReference type="ARBA" id="ARBA00022908"/>
    </source>
</evidence>
<dbReference type="PROSITE" id="PS51898">
    <property type="entry name" value="TYR_RECOMBINASE"/>
    <property type="match status" value="1"/>
</dbReference>
<evidence type="ECO:0000256" key="1">
    <source>
        <dbReference type="ARBA" id="ARBA00008857"/>
    </source>
</evidence>
<evidence type="ECO:0000313" key="7">
    <source>
        <dbReference type="Proteomes" id="UP000626180"/>
    </source>
</evidence>
<reference evidence="6 7" key="1">
    <citation type="submission" date="2020-10" db="EMBL/GenBank/DDBJ databases">
        <title>Genome sequences of Pseudomonas isolates.</title>
        <authorList>
            <person name="Wessels L."/>
            <person name="Reich F."/>
            <person name="Hammerl J."/>
        </authorList>
    </citation>
    <scope>NUCLEOTIDE SEQUENCE [LARGE SCALE GENOMIC DNA]</scope>
    <source>
        <strain evidence="6 7">20-MO00624-0</strain>
    </source>
</reference>
<evidence type="ECO:0000256" key="4">
    <source>
        <dbReference type="ARBA" id="ARBA00023172"/>
    </source>
</evidence>
<comment type="similarity">
    <text evidence="1">Belongs to the 'phage' integrase family.</text>
</comment>
<evidence type="ECO:0000256" key="3">
    <source>
        <dbReference type="ARBA" id="ARBA00023125"/>
    </source>
</evidence>
<dbReference type="InterPro" id="IPR050090">
    <property type="entry name" value="Tyrosine_recombinase_XerCD"/>
</dbReference>
<dbReference type="InterPro" id="IPR011010">
    <property type="entry name" value="DNA_brk_join_enz"/>
</dbReference>
<proteinExistence type="inferred from homology"/>
<dbReference type="PANTHER" id="PTHR30349">
    <property type="entry name" value="PHAGE INTEGRASE-RELATED"/>
    <property type="match status" value="1"/>
</dbReference>
<keyword evidence="2" id="KW-0229">DNA integration</keyword>
<dbReference type="Proteomes" id="UP000626180">
    <property type="component" value="Unassembled WGS sequence"/>
</dbReference>
<keyword evidence="3" id="KW-0238">DNA-binding</keyword>
<accession>A0ABS0FID9</accession>
<keyword evidence="7" id="KW-1185">Reference proteome</keyword>
<dbReference type="InterPro" id="IPR002104">
    <property type="entry name" value="Integrase_catalytic"/>
</dbReference>
<dbReference type="EMBL" id="JADMCD010000002">
    <property type="protein sequence ID" value="MBF8640113.1"/>
    <property type="molecule type" value="Genomic_DNA"/>
</dbReference>
<sequence length="460" mass="51470">MDRRLPILATWKAQIAAVRQQRLERGDAWKERAQKAGSRLAELVEGQTLSAMGLRQSEEMTIEEKRTILQRYFTVMSTAVEEGGLSQETFTSALTDLIKSAEERMHNPATPSREERLDEVLRSKQASKQAAMEIISMSNKLSPAEVVELESIITTPTSYKPRSPITLSRLAAFRAFREKQGLPPKTVDQQESKLQKLAAFLTSEGKPLEFDTVSSWLDSLELSSKTKAQYLLAGSVFWKWAMKYEDQWRKDFKDKVNPFLDHDLPQARGKQASEGRRRAFTKEEVERLFTASSGVLRDLIELGAYTGARIEEICQLKADHIVKVDGFDCFKIEDSKTVAGIRDIPVHPSLAPLIDRLTSKSKDGYLLPSSGGNQYGIRSDSLSKAFGRLKTSLGFGPQHVFHSVRKTFITQLQRADVPGVTIASIVGHETGTITYDVYSAGASTEQKLKAIKCIEFAFNN</sequence>
<comment type="caution">
    <text evidence="6">The sequence shown here is derived from an EMBL/GenBank/DDBJ whole genome shotgun (WGS) entry which is preliminary data.</text>
</comment>
<dbReference type="SUPFAM" id="SSF56349">
    <property type="entry name" value="DNA breaking-rejoining enzymes"/>
    <property type="match status" value="1"/>
</dbReference>
<dbReference type="Gene3D" id="1.10.443.10">
    <property type="entry name" value="Intergrase catalytic core"/>
    <property type="match status" value="1"/>
</dbReference>
<feature type="domain" description="Tyr recombinase" evidence="5">
    <location>
        <begin position="275"/>
        <end position="452"/>
    </location>
</feature>
<organism evidence="6 7">
    <name type="scientific">Pseudomonas luteola</name>
    <dbReference type="NCBI Taxonomy" id="47886"/>
    <lineage>
        <taxon>Bacteria</taxon>
        <taxon>Pseudomonadati</taxon>
        <taxon>Pseudomonadota</taxon>
        <taxon>Gammaproteobacteria</taxon>
        <taxon>Pseudomonadales</taxon>
        <taxon>Pseudomonadaceae</taxon>
        <taxon>Pseudomonas</taxon>
    </lineage>
</organism>
<dbReference type="PANTHER" id="PTHR30349:SF41">
    <property type="entry name" value="INTEGRASE_RECOMBINASE PROTEIN MJ0367-RELATED"/>
    <property type="match status" value="1"/>
</dbReference>
<protein>
    <submittedName>
        <fullName evidence="6">Tyrosine-type recombinase/integrase</fullName>
    </submittedName>
</protein>
<dbReference type="CDD" id="cd01184">
    <property type="entry name" value="INT_C_like_1"/>
    <property type="match status" value="1"/>
</dbReference>
<evidence type="ECO:0000259" key="5">
    <source>
        <dbReference type="PROSITE" id="PS51898"/>
    </source>
</evidence>